<dbReference type="Proteomes" id="UP000295252">
    <property type="component" value="Chromosome X"/>
</dbReference>
<dbReference type="EMBL" id="HG739125">
    <property type="protein sequence ID" value="CDP09994.1"/>
    <property type="molecule type" value="Genomic_DNA"/>
</dbReference>
<accession>A0A068UP10</accession>
<dbReference type="PANTHER" id="PTHR33527:SF53">
    <property type="entry name" value="OS10G0561000 PROTEIN"/>
    <property type="match status" value="1"/>
</dbReference>
<reference evidence="2" key="1">
    <citation type="journal article" date="2014" name="Science">
        <title>The coffee genome provides insight into the convergent evolution of caffeine biosynthesis.</title>
        <authorList>
            <person name="Denoeud F."/>
            <person name="Carretero-Paulet L."/>
            <person name="Dereeper A."/>
            <person name="Droc G."/>
            <person name="Guyot R."/>
            <person name="Pietrella M."/>
            <person name="Zheng C."/>
            <person name="Alberti A."/>
            <person name="Anthony F."/>
            <person name="Aprea G."/>
            <person name="Aury J.M."/>
            <person name="Bento P."/>
            <person name="Bernard M."/>
            <person name="Bocs S."/>
            <person name="Campa C."/>
            <person name="Cenci A."/>
            <person name="Combes M.C."/>
            <person name="Crouzillat D."/>
            <person name="Da Silva C."/>
            <person name="Daddiego L."/>
            <person name="De Bellis F."/>
            <person name="Dussert S."/>
            <person name="Garsmeur O."/>
            <person name="Gayraud T."/>
            <person name="Guignon V."/>
            <person name="Jahn K."/>
            <person name="Jamilloux V."/>
            <person name="Joet T."/>
            <person name="Labadie K."/>
            <person name="Lan T."/>
            <person name="Leclercq J."/>
            <person name="Lepelley M."/>
            <person name="Leroy T."/>
            <person name="Li L.T."/>
            <person name="Librado P."/>
            <person name="Lopez L."/>
            <person name="Munoz A."/>
            <person name="Noel B."/>
            <person name="Pallavicini A."/>
            <person name="Perrotta G."/>
            <person name="Poncet V."/>
            <person name="Pot D."/>
            <person name="Priyono X."/>
            <person name="Rigoreau M."/>
            <person name="Rouard M."/>
            <person name="Rozas J."/>
            <person name="Tranchant-Dubreuil C."/>
            <person name="VanBuren R."/>
            <person name="Zhang Q."/>
            <person name="Andrade A.C."/>
            <person name="Argout X."/>
            <person name="Bertrand B."/>
            <person name="de Kochko A."/>
            <person name="Graziosi G."/>
            <person name="Henry R.J."/>
            <person name="Jayarama X."/>
            <person name="Ming R."/>
            <person name="Nagai C."/>
            <person name="Rounsley S."/>
            <person name="Sankoff D."/>
            <person name="Giuliano G."/>
            <person name="Albert V.A."/>
            <person name="Wincker P."/>
            <person name="Lashermes P."/>
        </authorList>
    </citation>
    <scope>NUCLEOTIDE SEQUENCE [LARGE SCALE GENOMIC DNA]</scope>
    <source>
        <strain evidence="2">cv. DH200-94</strain>
    </source>
</reference>
<dbReference type="InParanoid" id="A0A068UP10"/>
<dbReference type="AlphaFoldDB" id="A0A068UP10"/>
<evidence type="ECO:0000313" key="2">
    <source>
        <dbReference type="Proteomes" id="UP000295252"/>
    </source>
</evidence>
<name>A0A068UP10_COFCA</name>
<dbReference type="PhylomeDB" id="A0A068UP10"/>
<sequence>MAGVGNLVDLLLFYTLERVLFNRIVGPMRKNPQLVKMAMAFWLLLEEIGYHDLTRKIHSSDNCTIDAIFNETLSCLDRIQPGGNEPTGANDSPVFVGILDEPPSQRFFYYNSKFMFRRFTHIMETVCNRIFGENAAIEVDGNVILRPMVRPFADGGSTSNSGQVAACGRMRPSSTLNPNASEFVPRQTNEDSRTMFLTFSKGYPLTRDEVINFFTSNWGGVVEDVVVEQAAGRDPPLYGRVIFTRHSIIDTILNGQSKAKFMVGRKHLWARVYVPRRR</sequence>
<gene>
    <name evidence="1" type="ORF">GSCOC_T00030519001</name>
</gene>
<organism evidence="1 2">
    <name type="scientific">Coffea canephora</name>
    <name type="common">Robusta coffee</name>
    <dbReference type="NCBI Taxonomy" id="49390"/>
    <lineage>
        <taxon>Eukaryota</taxon>
        <taxon>Viridiplantae</taxon>
        <taxon>Streptophyta</taxon>
        <taxon>Embryophyta</taxon>
        <taxon>Tracheophyta</taxon>
        <taxon>Spermatophyta</taxon>
        <taxon>Magnoliopsida</taxon>
        <taxon>eudicotyledons</taxon>
        <taxon>Gunneridae</taxon>
        <taxon>Pentapetalae</taxon>
        <taxon>asterids</taxon>
        <taxon>lamiids</taxon>
        <taxon>Gentianales</taxon>
        <taxon>Rubiaceae</taxon>
        <taxon>Ixoroideae</taxon>
        <taxon>Gardenieae complex</taxon>
        <taxon>Bertiereae - Coffeeae clade</taxon>
        <taxon>Coffeeae</taxon>
        <taxon>Coffea</taxon>
    </lineage>
</organism>
<dbReference type="STRING" id="49390.A0A068UP10"/>
<dbReference type="InterPro" id="IPR009818">
    <property type="entry name" value="PAM2_motif"/>
</dbReference>
<dbReference type="PANTHER" id="PTHR33527">
    <property type="entry name" value="OS07G0274300 PROTEIN"/>
    <property type="match status" value="1"/>
</dbReference>
<proteinExistence type="predicted"/>
<dbReference type="OrthoDB" id="1882251at2759"/>
<dbReference type="Gramene" id="CDP09994">
    <property type="protein sequence ID" value="CDP09994"/>
    <property type="gene ID" value="GSCOC_T00030519001"/>
</dbReference>
<evidence type="ECO:0000313" key="1">
    <source>
        <dbReference type="EMBL" id="CDP09994.1"/>
    </source>
</evidence>
<protein>
    <submittedName>
        <fullName evidence="1">Uncharacterized protein</fullName>
    </submittedName>
</protein>
<dbReference type="Pfam" id="PF07145">
    <property type="entry name" value="PAM2"/>
    <property type="match status" value="1"/>
</dbReference>
<keyword evidence="2" id="KW-1185">Reference proteome</keyword>
<dbReference type="OMA" id="MFHTMER"/>